<evidence type="ECO:0000256" key="1">
    <source>
        <dbReference type="ARBA" id="ARBA00006739"/>
    </source>
</evidence>
<name>A0A3A6QKS6_9VIBR</name>
<reference evidence="5 6" key="1">
    <citation type="submission" date="2018-08" db="EMBL/GenBank/DDBJ databases">
        <title>Vibrio isolated from the Eastern China Marginal Seas.</title>
        <authorList>
            <person name="Li Y."/>
        </authorList>
    </citation>
    <scope>NUCLEOTIDE SEQUENCE [LARGE SCALE GENOMIC DNA]</scope>
    <source>
        <strain evidence="5 6">BEI233</strain>
    </source>
</reference>
<sequence>MNDIVLVAILCICGSLIVYHHVGYPLLLKWYARQHPIQAKEHQPRCYKKSRADRAYPSITILVPAYNEQQWIAEKLRNLAALDYPRKRLKVLVICDGCTDDTVAIAQQTIQEAICADRHFEIRDYSTNRGKVAVINEQMLTIKSDITAMTDVSALLAIDALLIAAKHFQNPRTGVLNSRYQLLNQQNIGEAQYWQFQNALQADEACFGASIGAHGALYFFRTHLFTPLSDNTINDDFVIPMDIVRQGYIAEYDKNLVAIELEPTNSSNDFKRRLRISAGNMQQAIQLSDLFLPRYKQVAFAFLSGKGLRLATPYLMILCLITNILLSHYWFFTATLLLQLAVYAIGIFSYLFPSIFHHKLCQMMMYLITGHYANLVGGLRYLLGLENGKWQRIQR</sequence>
<dbReference type="RefSeq" id="WP_120034796.1">
    <property type="nucleotide sequence ID" value="NZ_QVMU01000028.1"/>
</dbReference>
<evidence type="ECO:0000256" key="3">
    <source>
        <dbReference type="ARBA" id="ARBA00022679"/>
    </source>
</evidence>
<comment type="caution">
    <text evidence="5">The sequence shown here is derived from an EMBL/GenBank/DDBJ whole genome shotgun (WGS) entry which is preliminary data.</text>
</comment>
<dbReference type="Pfam" id="PF13641">
    <property type="entry name" value="Glyco_tranf_2_3"/>
    <property type="match status" value="1"/>
</dbReference>
<keyword evidence="4" id="KW-1133">Transmembrane helix</keyword>
<dbReference type="EMBL" id="QVMU01000028">
    <property type="protein sequence ID" value="RJX66494.1"/>
    <property type="molecule type" value="Genomic_DNA"/>
</dbReference>
<keyword evidence="4" id="KW-0812">Transmembrane</keyword>
<keyword evidence="2" id="KW-0328">Glycosyltransferase</keyword>
<dbReference type="PANTHER" id="PTHR43630:SF1">
    <property type="entry name" value="POLY-BETA-1,6-N-ACETYL-D-GLUCOSAMINE SYNTHASE"/>
    <property type="match status" value="1"/>
</dbReference>
<dbReference type="SUPFAM" id="SSF53448">
    <property type="entry name" value="Nucleotide-diphospho-sugar transferases"/>
    <property type="match status" value="1"/>
</dbReference>
<organism evidence="5 6">
    <name type="scientific">Vibrio sinensis</name>
    <dbReference type="NCBI Taxonomy" id="2302434"/>
    <lineage>
        <taxon>Bacteria</taxon>
        <taxon>Pseudomonadati</taxon>
        <taxon>Pseudomonadota</taxon>
        <taxon>Gammaproteobacteria</taxon>
        <taxon>Vibrionales</taxon>
        <taxon>Vibrionaceae</taxon>
        <taxon>Vibrio</taxon>
    </lineage>
</organism>
<feature type="transmembrane region" description="Helical" evidence="4">
    <location>
        <begin position="6"/>
        <end position="27"/>
    </location>
</feature>
<comment type="similarity">
    <text evidence="1">Belongs to the glycosyltransferase 2 family.</text>
</comment>
<dbReference type="Gene3D" id="3.90.550.10">
    <property type="entry name" value="Spore Coat Polysaccharide Biosynthesis Protein SpsA, Chain A"/>
    <property type="match status" value="1"/>
</dbReference>
<keyword evidence="6" id="KW-1185">Reference proteome</keyword>
<evidence type="ECO:0000256" key="4">
    <source>
        <dbReference type="SAM" id="Phobius"/>
    </source>
</evidence>
<evidence type="ECO:0000313" key="5">
    <source>
        <dbReference type="EMBL" id="RJX66494.1"/>
    </source>
</evidence>
<feature type="transmembrane region" description="Helical" evidence="4">
    <location>
        <begin position="314"/>
        <end position="331"/>
    </location>
</feature>
<proteinExistence type="inferred from homology"/>
<keyword evidence="4" id="KW-0472">Membrane</keyword>
<dbReference type="PANTHER" id="PTHR43630">
    <property type="entry name" value="POLY-BETA-1,6-N-ACETYL-D-GLUCOSAMINE SYNTHASE"/>
    <property type="match status" value="1"/>
</dbReference>
<evidence type="ECO:0000256" key="2">
    <source>
        <dbReference type="ARBA" id="ARBA00022676"/>
    </source>
</evidence>
<dbReference type="AlphaFoldDB" id="A0A3A6QKS6"/>
<evidence type="ECO:0000313" key="6">
    <source>
        <dbReference type="Proteomes" id="UP000273252"/>
    </source>
</evidence>
<protein>
    <submittedName>
        <fullName evidence="5">Glycosyltransferase family 2 protein</fullName>
    </submittedName>
</protein>
<accession>A0A3A6QKS6</accession>
<dbReference type="OrthoDB" id="9766971at2"/>
<dbReference type="GO" id="GO:0016757">
    <property type="term" value="F:glycosyltransferase activity"/>
    <property type="evidence" value="ECO:0007669"/>
    <property type="project" value="UniProtKB-KW"/>
</dbReference>
<keyword evidence="3 5" id="KW-0808">Transferase</keyword>
<dbReference type="InterPro" id="IPR029044">
    <property type="entry name" value="Nucleotide-diphossugar_trans"/>
</dbReference>
<gene>
    <name evidence="5" type="ORF">DZ860_20335</name>
</gene>
<dbReference type="CDD" id="cd06439">
    <property type="entry name" value="CESA_like_1"/>
    <property type="match status" value="1"/>
</dbReference>
<dbReference type="Proteomes" id="UP000273252">
    <property type="component" value="Unassembled WGS sequence"/>
</dbReference>
<feature type="transmembrane region" description="Helical" evidence="4">
    <location>
        <begin position="337"/>
        <end position="356"/>
    </location>
</feature>